<proteinExistence type="predicted"/>
<dbReference type="InterPro" id="IPR006439">
    <property type="entry name" value="HAD-SF_hydro_IA"/>
</dbReference>
<dbReference type="NCBIfam" id="TIGR01662">
    <property type="entry name" value="HAD-SF-IIIA"/>
    <property type="match status" value="1"/>
</dbReference>
<keyword evidence="5" id="KW-1185">Reference proteome</keyword>
<dbReference type="InterPro" id="IPR036412">
    <property type="entry name" value="HAD-like_sf"/>
</dbReference>
<dbReference type="Gene3D" id="3.40.50.1000">
    <property type="entry name" value="HAD superfamily/HAD-like"/>
    <property type="match status" value="1"/>
</dbReference>
<evidence type="ECO:0000313" key="5">
    <source>
        <dbReference type="Proteomes" id="UP000623269"/>
    </source>
</evidence>
<sequence length="246" mass="29614">MKDWNERNDANIKYIFFDCMETLVDMVELPTSRDYAYWTYEGSGVEQYWLDKEEYWLQYKKAQEELLACYDVNEDYEICHRIRLTVENNTRIDRERKDIVAQKLYRNYWNNYRAKCYVNPDKKQALKELSQEYQLAVVSNFKVKEGIQELLESHDIREFFDFVIVSVDCGWRKPDKRIYEEAMKLAGCNEEEILFVGDDYENDYVIPRKLGMKAVYYDVGEKYRDCDTFSNFLSLKERIKTLGIGN</sequence>
<dbReference type="InterPro" id="IPR023214">
    <property type="entry name" value="HAD_sf"/>
</dbReference>
<dbReference type="Proteomes" id="UP000623269">
    <property type="component" value="Unassembled WGS sequence"/>
</dbReference>
<dbReference type="EMBL" id="JAEAGR010000006">
    <property type="protein sequence ID" value="MBH1940820.1"/>
    <property type="molecule type" value="Genomic_DNA"/>
</dbReference>
<dbReference type="GO" id="GO:0044281">
    <property type="term" value="P:small molecule metabolic process"/>
    <property type="evidence" value="ECO:0007669"/>
    <property type="project" value="UniProtKB-ARBA"/>
</dbReference>
<evidence type="ECO:0000313" key="4">
    <source>
        <dbReference type="EMBL" id="MBH1940820.1"/>
    </source>
</evidence>
<evidence type="ECO:0000256" key="2">
    <source>
        <dbReference type="ARBA" id="ARBA00022801"/>
    </source>
</evidence>
<dbReference type="Pfam" id="PF13419">
    <property type="entry name" value="HAD_2"/>
    <property type="match status" value="1"/>
</dbReference>
<dbReference type="PRINTS" id="PR00413">
    <property type="entry name" value="HADHALOGNASE"/>
</dbReference>
<dbReference type="SFLD" id="SFLDG01129">
    <property type="entry name" value="C1.5:_HAD__Beta-PGM__Phosphata"/>
    <property type="match status" value="1"/>
</dbReference>
<dbReference type="AlphaFoldDB" id="A0A8J7H962"/>
<dbReference type="InterPro" id="IPR051400">
    <property type="entry name" value="HAD-like_hydrolase"/>
</dbReference>
<reference evidence="4" key="1">
    <citation type="submission" date="2020-12" db="EMBL/GenBank/DDBJ databases">
        <title>M. sibirica DSM 26468T genome.</title>
        <authorList>
            <person name="Thieme N."/>
            <person name="Rettenmaier R."/>
            <person name="Zverlov V."/>
            <person name="Liebl W."/>
        </authorList>
    </citation>
    <scope>NUCLEOTIDE SEQUENCE</scope>
    <source>
        <strain evidence="4">DSM 26468</strain>
    </source>
</reference>
<comment type="caution">
    <text evidence="4">The sequence shown here is derived from an EMBL/GenBank/DDBJ whole genome shotgun (WGS) entry which is preliminary data.</text>
</comment>
<dbReference type="SFLD" id="SFLDS00003">
    <property type="entry name" value="Haloacid_Dehalogenase"/>
    <property type="match status" value="1"/>
</dbReference>
<dbReference type="InterPro" id="IPR041492">
    <property type="entry name" value="HAD_2"/>
</dbReference>
<dbReference type="NCBIfam" id="TIGR01549">
    <property type="entry name" value="HAD-SF-IA-v1"/>
    <property type="match status" value="1"/>
</dbReference>
<dbReference type="SUPFAM" id="SSF56784">
    <property type="entry name" value="HAD-like"/>
    <property type="match status" value="1"/>
</dbReference>
<dbReference type="PANTHER" id="PTHR46470">
    <property type="entry name" value="N-ACYLNEURAMINATE-9-PHOSPHATASE"/>
    <property type="match status" value="1"/>
</dbReference>
<keyword evidence="2 4" id="KW-0378">Hydrolase</keyword>
<name>A0A8J7H962_9FIRM</name>
<dbReference type="InterPro" id="IPR006549">
    <property type="entry name" value="HAD-SF_hydro_IIIA"/>
</dbReference>
<dbReference type="Gene3D" id="1.10.150.240">
    <property type="entry name" value="Putative phosphatase, domain 2"/>
    <property type="match status" value="1"/>
</dbReference>
<evidence type="ECO:0000256" key="3">
    <source>
        <dbReference type="ARBA" id="ARBA00022842"/>
    </source>
</evidence>
<dbReference type="GO" id="GO:0016787">
    <property type="term" value="F:hydrolase activity"/>
    <property type="evidence" value="ECO:0007669"/>
    <property type="project" value="UniProtKB-KW"/>
</dbReference>
<keyword evidence="3" id="KW-0460">Magnesium</keyword>
<comment type="cofactor">
    <cofactor evidence="1">
        <name>Mg(2+)</name>
        <dbReference type="ChEBI" id="CHEBI:18420"/>
    </cofactor>
</comment>
<dbReference type="RefSeq" id="WP_197661039.1">
    <property type="nucleotide sequence ID" value="NZ_JAEAGR010000006.1"/>
</dbReference>
<dbReference type="InterPro" id="IPR023198">
    <property type="entry name" value="PGP-like_dom2"/>
</dbReference>
<evidence type="ECO:0000256" key="1">
    <source>
        <dbReference type="ARBA" id="ARBA00001946"/>
    </source>
</evidence>
<organism evidence="4 5">
    <name type="scientific">Mobilitalea sibirica</name>
    <dbReference type="NCBI Taxonomy" id="1462919"/>
    <lineage>
        <taxon>Bacteria</taxon>
        <taxon>Bacillati</taxon>
        <taxon>Bacillota</taxon>
        <taxon>Clostridia</taxon>
        <taxon>Lachnospirales</taxon>
        <taxon>Lachnospiraceae</taxon>
        <taxon>Mobilitalea</taxon>
    </lineage>
</organism>
<accession>A0A8J7H962</accession>
<protein>
    <submittedName>
        <fullName evidence="4">HAD family hydrolase</fullName>
    </submittedName>
</protein>
<gene>
    <name evidence="4" type="ORF">I5677_07960</name>
</gene>